<evidence type="ECO:0000256" key="4">
    <source>
        <dbReference type="PROSITE-ProRule" id="PRU00703"/>
    </source>
</evidence>
<evidence type="ECO:0000256" key="1">
    <source>
        <dbReference type="ARBA" id="ARBA00000085"/>
    </source>
</evidence>
<evidence type="ECO:0000256" key="2">
    <source>
        <dbReference type="ARBA" id="ARBA00012438"/>
    </source>
</evidence>
<dbReference type="PANTHER" id="PTHR43547:SF2">
    <property type="entry name" value="HYBRID SIGNAL TRANSDUCTION HISTIDINE KINASE C"/>
    <property type="match status" value="1"/>
</dbReference>
<dbReference type="InterPro" id="IPR046342">
    <property type="entry name" value="CBS_dom_sf"/>
</dbReference>
<dbReference type="Pfam" id="PF00512">
    <property type="entry name" value="HisKA"/>
    <property type="match status" value="1"/>
</dbReference>
<dbReference type="AlphaFoldDB" id="A0A7D4QK78"/>
<organism evidence="7 8">
    <name type="scientific">Mucilaginibacter mali</name>
    <dbReference type="NCBI Taxonomy" id="2740462"/>
    <lineage>
        <taxon>Bacteria</taxon>
        <taxon>Pseudomonadati</taxon>
        <taxon>Bacteroidota</taxon>
        <taxon>Sphingobacteriia</taxon>
        <taxon>Sphingobacteriales</taxon>
        <taxon>Sphingobacteriaceae</taxon>
        <taxon>Mucilaginibacter</taxon>
    </lineage>
</organism>
<dbReference type="InterPro" id="IPR003594">
    <property type="entry name" value="HATPase_dom"/>
</dbReference>
<dbReference type="RefSeq" id="WP_173414957.1">
    <property type="nucleotide sequence ID" value="NZ_CP054139.1"/>
</dbReference>
<evidence type="ECO:0000313" key="8">
    <source>
        <dbReference type="Proteomes" id="UP000505355"/>
    </source>
</evidence>
<dbReference type="GO" id="GO:0000155">
    <property type="term" value="F:phosphorelay sensor kinase activity"/>
    <property type="evidence" value="ECO:0007669"/>
    <property type="project" value="InterPro"/>
</dbReference>
<dbReference type="SUPFAM" id="SSF55874">
    <property type="entry name" value="ATPase domain of HSP90 chaperone/DNA topoisomerase II/histidine kinase"/>
    <property type="match status" value="1"/>
</dbReference>
<comment type="catalytic activity">
    <reaction evidence="1">
        <text>ATP + protein L-histidine = ADP + protein N-phospho-L-histidine.</text>
        <dbReference type="EC" id="2.7.13.3"/>
    </reaction>
</comment>
<dbReference type="KEGG" id="mmab:HQ865_11015"/>
<accession>A0A7D4QK78</accession>
<dbReference type="SUPFAM" id="SSF47384">
    <property type="entry name" value="Homodimeric domain of signal transducing histidine kinase"/>
    <property type="match status" value="1"/>
</dbReference>
<gene>
    <name evidence="7" type="ORF">HQ865_11015</name>
</gene>
<dbReference type="PROSITE" id="PS50109">
    <property type="entry name" value="HIS_KIN"/>
    <property type="match status" value="1"/>
</dbReference>
<dbReference type="InterPro" id="IPR036890">
    <property type="entry name" value="HATPase_C_sf"/>
</dbReference>
<dbReference type="Gene3D" id="1.10.287.130">
    <property type="match status" value="1"/>
</dbReference>
<dbReference type="EMBL" id="CP054139">
    <property type="protein sequence ID" value="QKJ30270.1"/>
    <property type="molecule type" value="Genomic_DNA"/>
</dbReference>
<dbReference type="CDD" id="cd00082">
    <property type="entry name" value="HisKA"/>
    <property type="match status" value="1"/>
</dbReference>
<dbReference type="PANTHER" id="PTHR43547">
    <property type="entry name" value="TWO-COMPONENT HISTIDINE KINASE"/>
    <property type="match status" value="1"/>
</dbReference>
<reference evidence="7 8" key="1">
    <citation type="submission" date="2020-05" db="EMBL/GenBank/DDBJ databases">
        <title>Mucilaginibacter mali sp. nov.</title>
        <authorList>
            <person name="Kim H.S."/>
            <person name="Lee K.C."/>
            <person name="Suh M.K."/>
            <person name="Kim J.-S."/>
            <person name="Han K.-I."/>
            <person name="Eom M.K."/>
            <person name="Shin Y.K."/>
            <person name="Lee J.-S."/>
        </authorList>
    </citation>
    <scope>NUCLEOTIDE SEQUENCE [LARGE SCALE GENOMIC DNA]</scope>
    <source>
        <strain evidence="7 8">G2-14</strain>
    </source>
</reference>
<dbReference type="Gene3D" id="3.30.565.10">
    <property type="entry name" value="Histidine kinase-like ATPase, C-terminal domain"/>
    <property type="match status" value="1"/>
</dbReference>
<name>A0A7D4QK78_9SPHI</name>
<evidence type="ECO:0000256" key="3">
    <source>
        <dbReference type="ARBA" id="ARBA00022553"/>
    </source>
</evidence>
<dbReference type="Proteomes" id="UP000505355">
    <property type="component" value="Chromosome"/>
</dbReference>
<dbReference type="InterPro" id="IPR005467">
    <property type="entry name" value="His_kinase_dom"/>
</dbReference>
<proteinExistence type="predicted"/>
<dbReference type="Pfam" id="PF02518">
    <property type="entry name" value="HATPase_c"/>
    <property type="match status" value="1"/>
</dbReference>
<dbReference type="Pfam" id="PF00571">
    <property type="entry name" value="CBS"/>
    <property type="match status" value="1"/>
</dbReference>
<dbReference type="PROSITE" id="PS51371">
    <property type="entry name" value="CBS"/>
    <property type="match status" value="1"/>
</dbReference>
<dbReference type="CDD" id="cd00075">
    <property type="entry name" value="HATPase"/>
    <property type="match status" value="1"/>
</dbReference>
<protein>
    <recommendedName>
        <fullName evidence="2">histidine kinase</fullName>
        <ecNumber evidence="2">2.7.13.3</ecNumber>
    </recommendedName>
</protein>
<evidence type="ECO:0000259" key="5">
    <source>
        <dbReference type="PROSITE" id="PS50109"/>
    </source>
</evidence>
<keyword evidence="8" id="KW-1185">Reference proteome</keyword>
<dbReference type="SMART" id="SM00116">
    <property type="entry name" value="CBS"/>
    <property type="match status" value="2"/>
</dbReference>
<sequence>MKVINLIDRQVPGASILEDTRVVYMWLIENLYLAIIDEEQRVIGVLTLKDLHHNADALNVIDFDISKPEVSPEQSIFEAFELMKETENDCLPVYDDGKFLGVITMKRITERLVQFVSETQQQYQKVIHDLRNPISNLSSLIKLLDTTVTDQETQEFIKLCTFSCKHAMEILDDLLYVEIDENKPLVKELTELNEFFKICITEQSGLCLLKGIKVETNISNDKFVKEIDRARLKRAIQNVISNAIKFSYPNSTVKMSTKIERNQIILKVLDAGIGIPEIYQNDVFEKFTAAGRIGTNGEPSTGLGLCFSKQCIEQHGGQIYFKSTEGRGTKFYIRL</sequence>
<dbReference type="EC" id="2.7.13.3" evidence="2"/>
<evidence type="ECO:0000313" key="7">
    <source>
        <dbReference type="EMBL" id="QKJ30270.1"/>
    </source>
</evidence>
<evidence type="ECO:0000259" key="6">
    <source>
        <dbReference type="PROSITE" id="PS51371"/>
    </source>
</evidence>
<feature type="domain" description="CBS" evidence="6">
    <location>
        <begin position="61"/>
        <end position="118"/>
    </location>
</feature>
<dbReference type="InterPro" id="IPR036097">
    <property type="entry name" value="HisK_dim/P_sf"/>
</dbReference>
<dbReference type="InterPro" id="IPR003661">
    <property type="entry name" value="HisK_dim/P_dom"/>
</dbReference>
<dbReference type="InterPro" id="IPR004358">
    <property type="entry name" value="Sig_transdc_His_kin-like_C"/>
</dbReference>
<dbReference type="InterPro" id="IPR000644">
    <property type="entry name" value="CBS_dom"/>
</dbReference>
<dbReference type="PRINTS" id="PR00344">
    <property type="entry name" value="BCTRLSENSOR"/>
</dbReference>
<keyword evidence="3" id="KW-0597">Phosphoprotein</keyword>
<dbReference type="SUPFAM" id="SSF54631">
    <property type="entry name" value="CBS-domain pair"/>
    <property type="match status" value="1"/>
</dbReference>
<dbReference type="SMART" id="SM00387">
    <property type="entry name" value="HATPase_c"/>
    <property type="match status" value="1"/>
</dbReference>
<keyword evidence="4" id="KW-0129">CBS domain</keyword>
<feature type="domain" description="Histidine kinase" evidence="5">
    <location>
        <begin position="125"/>
        <end position="335"/>
    </location>
</feature>
<dbReference type="Gene3D" id="3.10.580.10">
    <property type="entry name" value="CBS-domain"/>
    <property type="match status" value="1"/>
</dbReference>